<comment type="caution">
    <text evidence="2">The sequence shown here is derived from an EMBL/GenBank/DDBJ whole genome shotgun (WGS) entry which is preliminary data.</text>
</comment>
<accession>A0A7Z1S9F8</accession>
<feature type="region of interest" description="Disordered" evidence="1">
    <location>
        <begin position="1"/>
        <end position="20"/>
    </location>
</feature>
<feature type="non-terminal residue" evidence="2">
    <location>
        <position position="1"/>
    </location>
</feature>
<evidence type="ECO:0000313" key="2">
    <source>
        <dbReference type="EMBL" id="PPJ68786.1"/>
    </source>
</evidence>
<dbReference type="EMBL" id="PGWX01000599">
    <property type="protein sequence ID" value="PPJ68786.1"/>
    <property type="molecule type" value="Genomic_DNA"/>
</dbReference>
<reference evidence="2 3" key="1">
    <citation type="submission" date="2017-11" db="EMBL/GenBank/DDBJ databases">
        <authorList>
            <person name="Founou R.C."/>
            <person name="Founou L."/>
            <person name="Allam M."/>
            <person name="Ismail A."/>
            <person name="Essack S.Y."/>
        </authorList>
    </citation>
    <scope>NUCLEOTIDE SEQUENCE [LARGE SCALE GENOMIC DNA]</scope>
    <source>
        <strain evidence="2 3">G811N2B1</strain>
    </source>
</reference>
<evidence type="ECO:0000313" key="3">
    <source>
        <dbReference type="Proteomes" id="UP000238153"/>
    </source>
</evidence>
<gene>
    <name evidence="2" type="ORF">CV019_15045</name>
</gene>
<proteinExistence type="predicted"/>
<protein>
    <submittedName>
        <fullName evidence="2">Uncharacterized protein</fullName>
    </submittedName>
</protein>
<dbReference type="Proteomes" id="UP000238153">
    <property type="component" value="Unassembled WGS sequence"/>
</dbReference>
<organism evidence="2 3">
    <name type="scientific">Staphylococcus haemolyticus</name>
    <dbReference type="NCBI Taxonomy" id="1283"/>
    <lineage>
        <taxon>Bacteria</taxon>
        <taxon>Bacillati</taxon>
        <taxon>Bacillota</taxon>
        <taxon>Bacilli</taxon>
        <taxon>Bacillales</taxon>
        <taxon>Staphylococcaceae</taxon>
        <taxon>Staphylococcus</taxon>
    </lineage>
</organism>
<evidence type="ECO:0000256" key="1">
    <source>
        <dbReference type="SAM" id="MobiDB-lite"/>
    </source>
</evidence>
<name>A0A7Z1S9F8_STAHA</name>
<dbReference type="AlphaFoldDB" id="A0A7Z1S9F8"/>
<sequence length="142" mass="15547">VIAGSTSNENDSPAATNSGDVLSKTTQRYLLVGNIQTTSHGVYNGLGLLKNFLLHEMVKCTLHNLLQFELDGLNSTHVGCAIILCQAVDVQLSFMDVSDIVILEVENLLGVLDNCRWVRGQEEFCWLRDSVIGKESTGLRPV</sequence>